<name>A0ABX6C116_9CHLR</name>
<proteinExistence type="predicted"/>
<protein>
    <recommendedName>
        <fullName evidence="3">STAS/SEC14 domain-containing protein</fullName>
    </recommendedName>
</protein>
<gene>
    <name evidence="1" type="ORF">Tbon_06405</name>
</gene>
<dbReference type="Proteomes" id="UP000326331">
    <property type="component" value="Chromosome"/>
</dbReference>
<organism evidence="1 2">
    <name type="scientific">Tepidiforma bonchosmolovskayae</name>
    <dbReference type="NCBI Taxonomy" id="2601677"/>
    <lineage>
        <taxon>Bacteria</taxon>
        <taxon>Bacillati</taxon>
        <taxon>Chloroflexota</taxon>
        <taxon>Tepidiformia</taxon>
        <taxon>Tepidiformales</taxon>
        <taxon>Tepidiformaceae</taxon>
        <taxon>Tepidiforma</taxon>
    </lineage>
</organism>
<dbReference type="EMBL" id="CP042829">
    <property type="protein sequence ID" value="QFG02938.1"/>
    <property type="molecule type" value="Genomic_DNA"/>
</dbReference>
<sequence>MAGEHPCYTVVEVPAGLTGEWLASAAWLDVPAGARVLVDAAALETAEVEAGPLAAAAEQLAARAARVAVCAPGDLAFGLARQAIQLAGLAEGVVMAVFREREAALRWLLGESAAK</sequence>
<reference evidence="1 2" key="1">
    <citation type="submission" date="2019-10" db="EMBL/GenBank/DDBJ databases">
        <title>Thermopilla bonchosmolovskayae gen. nov., sp. nov., a moderately thermophilic Chloroflexi bacterium from a Chukotka hot spring (Arctic, Russia), representing a novel classis Thermopillaia, which include previously uncultivated lineage OLB14.</title>
        <authorList>
            <person name="Kochetkova T.V."/>
            <person name="Zayulina K.S."/>
            <person name="Zhigarkov V.S."/>
            <person name="Minaev N.V."/>
            <person name="Novikov A."/>
            <person name="Toshchakov S.V."/>
            <person name="Elcheninov A.G."/>
            <person name="Kublanov I.V."/>
        </authorList>
    </citation>
    <scope>NUCLEOTIDE SEQUENCE [LARGE SCALE GENOMIC DNA]</scope>
    <source>
        <strain evidence="1 2">3753O</strain>
    </source>
</reference>
<dbReference type="RefSeq" id="WP_158066857.1">
    <property type="nucleotide sequence ID" value="NZ_CP042829.1"/>
</dbReference>
<accession>A0ABX6C116</accession>
<evidence type="ECO:0000313" key="2">
    <source>
        <dbReference type="Proteomes" id="UP000326331"/>
    </source>
</evidence>
<evidence type="ECO:0000313" key="1">
    <source>
        <dbReference type="EMBL" id="QFG02938.1"/>
    </source>
</evidence>
<keyword evidence="2" id="KW-1185">Reference proteome</keyword>
<evidence type="ECO:0008006" key="3">
    <source>
        <dbReference type="Google" id="ProtNLM"/>
    </source>
</evidence>